<dbReference type="RefSeq" id="XP_038740600.1">
    <property type="nucleotide sequence ID" value="XM_038894022.1"/>
</dbReference>
<keyword evidence="3" id="KW-0521">NADP</keyword>
<evidence type="ECO:0000256" key="6">
    <source>
        <dbReference type="ARBA" id="ARBA00049660"/>
    </source>
</evidence>
<dbReference type="InterPro" id="IPR020904">
    <property type="entry name" value="Sc_DH/Rdtase_CS"/>
</dbReference>
<evidence type="ECO:0000256" key="1">
    <source>
        <dbReference type="ARBA" id="ARBA00004141"/>
    </source>
</evidence>
<dbReference type="InterPro" id="IPR023271">
    <property type="entry name" value="Aquaporin-like"/>
</dbReference>
<dbReference type="Proteomes" id="UP000781932">
    <property type="component" value="Unassembled WGS sequence"/>
</dbReference>
<dbReference type="Gene3D" id="1.20.1080.10">
    <property type="entry name" value="Glycerol uptake facilitator protein"/>
    <property type="match status" value="1"/>
</dbReference>
<keyword evidence="4 7" id="KW-1133">Transmembrane helix</keyword>
<evidence type="ECO:0000313" key="8">
    <source>
        <dbReference type="EMBL" id="KAF9871139.1"/>
    </source>
</evidence>
<dbReference type="AlphaFoldDB" id="A0A9P6LD88"/>
<evidence type="ECO:0000256" key="4">
    <source>
        <dbReference type="ARBA" id="ARBA00022989"/>
    </source>
</evidence>
<dbReference type="GO" id="GO:0015513">
    <property type="term" value="F:high-affinity secondary active nitrite transmembrane transporter activity"/>
    <property type="evidence" value="ECO:0007669"/>
    <property type="project" value="TreeGrafter"/>
</dbReference>
<evidence type="ECO:0000256" key="7">
    <source>
        <dbReference type="SAM" id="Phobius"/>
    </source>
</evidence>
<dbReference type="PROSITE" id="PS00061">
    <property type="entry name" value="ADH_SHORT"/>
    <property type="match status" value="1"/>
</dbReference>
<proteinExistence type="inferred from homology"/>
<dbReference type="PANTHER" id="PTHR30520">
    <property type="entry name" value="FORMATE TRANSPORTER-RELATED"/>
    <property type="match status" value="1"/>
</dbReference>
<evidence type="ECO:0000256" key="5">
    <source>
        <dbReference type="ARBA" id="ARBA00023136"/>
    </source>
</evidence>
<dbReference type="InterPro" id="IPR000292">
    <property type="entry name" value="For/NO2_transpt"/>
</dbReference>
<dbReference type="PRINTS" id="PR00081">
    <property type="entry name" value="GDHRDH"/>
</dbReference>
<comment type="caution">
    <text evidence="8">The sequence shown here is derived from an EMBL/GenBank/DDBJ whole genome shotgun (WGS) entry which is preliminary data.</text>
</comment>
<feature type="transmembrane region" description="Helical" evidence="7">
    <location>
        <begin position="177"/>
        <end position="202"/>
    </location>
</feature>
<feature type="transmembrane region" description="Helical" evidence="7">
    <location>
        <begin position="214"/>
        <end position="232"/>
    </location>
</feature>
<feature type="transmembrane region" description="Helical" evidence="7">
    <location>
        <begin position="66"/>
        <end position="87"/>
    </location>
</feature>
<name>A0A9P6LD88_9PEZI</name>
<dbReference type="PANTHER" id="PTHR30520:SF6">
    <property type="entry name" value="FORMATE_NITRATE FAMILY TRANSPORTER (EUROFUNG)"/>
    <property type="match status" value="1"/>
</dbReference>
<feature type="transmembrane region" description="Helical" evidence="7">
    <location>
        <begin position="147"/>
        <end position="165"/>
    </location>
</feature>
<sequence>MEKVDAHSPPETCQLMTQSGVAKAKLPWADLIIKSFFGGIFISLGSLFNLVVAGGASGLRSSDPSLATLIAAFTFPIGFVLTIMTNVELVTSNMAVMTYTTLQKRTRCLFFAGVLAWWSDTLESDAQSTYAVTQAEGRVNVNWGFNFTRGIGCNWLVGLAVYMATSGKDNLSKIVGIWLPIWTFVCLGYQHSIANFFLVPIGMFYGTEVGVGKFIYQSVIPVTLAGMSVIVGDRDQIAVDSLNKTYGHAMRAFKMDVAQQEDWATLRRTIDNEYSGLVALLALNAGIKPECSFDDVSSFQTTFNTNVFGVVAGISSLLPCVKANVAKGNPSSVVITGSKQGITNPPGYPAYNASKAATKVIAEQLHYDLSNIQCLSVHLLIPGWTHTGMNGRASQDETQKPDGAWWPEQVVDYLEQKMLEHQFWVICPDNEVSEPMDQKRMTWSAGDAVEGRPPLSRWREEYKEDFDAFARLDT</sequence>
<reference evidence="8" key="1">
    <citation type="submission" date="2020-03" db="EMBL/GenBank/DDBJ databases">
        <authorList>
            <person name="He L."/>
        </authorList>
    </citation>
    <scope>NUCLEOTIDE SEQUENCE</scope>
    <source>
        <strain evidence="8">CkLH20</strain>
    </source>
</reference>
<evidence type="ECO:0000313" key="9">
    <source>
        <dbReference type="Proteomes" id="UP000781932"/>
    </source>
</evidence>
<protein>
    <submittedName>
        <fullName evidence="8">Formate nitrite</fullName>
    </submittedName>
</protein>
<keyword evidence="9" id="KW-1185">Reference proteome</keyword>
<dbReference type="GO" id="GO:0015707">
    <property type="term" value="P:nitrite transport"/>
    <property type="evidence" value="ECO:0007669"/>
    <property type="project" value="TreeGrafter"/>
</dbReference>
<dbReference type="CDD" id="cd05233">
    <property type="entry name" value="SDR_c"/>
    <property type="match status" value="1"/>
</dbReference>
<comment type="subcellular location">
    <subcellularLocation>
        <location evidence="1">Membrane</location>
        <topology evidence="1">Multi-pass membrane protein</topology>
    </subcellularLocation>
</comment>
<dbReference type="InterPro" id="IPR036291">
    <property type="entry name" value="NAD(P)-bd_dom_sf"/>
</dbReference>
<dbReference type="GO" id="GO:0005886">
    <property type="term" value="C:plasma membrane"/>
    <property type="evidence" value="ECO:0007669"/>
    <property type="project" value="TreeGrafter"/>
</dbReference>
<reference evidence="8" key="2">
    <citation type="submission" date="2020-11" db="EMBL/GenBank/DDBJ databases">
        <title>Whole genome sequencing of Colletotrichum sp.</title>
        <authorList>
            <person name="Li H."/>
        </authorList>
    </citation>
    <scope>NUCLEOTIDE SEQUENCE</scope>
    <source>
        <strain evidence="8">CkLH20</strain>
    </source>
</reference>
<accession>A0A9P6LD88</accession>
<dbReference type="Pfam" id="PF13561">
    <property type="entry name" value="adh_short_C2"/>
    <property type="match status" value="1"/>
</dbReference>
<keyword evidence="2 7" id="KW-0812">Transmembrane</keyword>
<dbReference type="Gene3D" id="3.40.50.720">
    <property type="entry name" value="NAD(P)-binding Rossmann-like Domain"/>
    <property type="match status" value="1"/>
</dbReference>
<dbReference type="SUPFAM" id="SSF51735">
    <property type="entry name" value="NAD(P)-binding Rossmann-fold domains"/>
    <property type="match status" value="1"/>
</dbReference>
<organism evidence="8 9">
    <name type="scientific">Colletotrichum karsti</name>
    <dbReference type="NCBI Taxonomy" id="1095194"/>
    <lineage>
        <taxon>Eukaryota</taxon>
        <taxon>Fungi</taxon>
        <taxon>Dikarya</taxon>
        <taxon>Ascomycota</taxon>
        <taxon>Pezizomycotina</taxon>
        <taxon>Sordariomycetes</taxon>
        <taxon>Hypocreomycetidae</taxon>
        <taxon>Glomerellales</taxon>
        <taxon>Glomerellaceae</taxon>
        <taxon>Colletotrichum</taxon>
        <taxon>Colletotrichum boninense species complex</taxon>
    </lineage>
</organism>
<dbReference type="EMBL" id="JAATWM020000047">
    <property type="protein sequence ID" value="KAF9871139.1"/>
    <property type="molecule type" value="Genomic_DNA"/>
</dbReference>
<dbReference type="InterPro" id="IPR002347">
    <property type="entry name" value="SDR_fam"/>
</dbReference>
<keyword evidence="5 7" id="KW-0472">Membrane</keyword>
<comment type="similarity">
    <text evidence="6">Belongs to the FNT transporter (TC 1.A.16) family.</text>
</comment>
<gene>
    <name evidence="8" type="ORF">CkaCkLH20_11308</name>
</gene>
<evidence type="ECO:0000256" key="3">
    <source>
        <dbReference type="ARBA" id="ARBA00022857"/>
    </source>
</evidence>
<feature type="transmembrane region" description="Helical" evidence="7">
    <location>
        <begin position="31"/>
        <end position="54"/>
    </location>
</feature>
<dbReference type="Pfam" id="PF01226">
    <property type="entry name" value="Form_Nir_trans"/>
    <property type="match status" value="2"/>
</dbReference>
<evidence type="ECO:0000256" key="2">
    <source>
        <dbReference type="ARBA" id="ARBA00022692"/>
    </source>
</evidence>
<dbReference type="GeneID" id="62167096"/>
<dbReference type="OrthoDB" id="4829at2759"/>